<feature type="compositionally biased region" description="Basic and acidic residues" evidence="1">
    <location>
        <begin position="34"/>
        <end position="63"/>
    </location>
</feature>
<feature type="non-terminal residue" evidence="2">
    <location>
        <position position="1"/>
    </location>
</feature>
<proteinExistence type="predicted"/>
<feature type="compositionally biased region" description="Low complexity" evidence="1">
    <location>
        <begin position="83"/>
        <end position="100"/>
    </location>
</feature>
<feature type="compositionally biased region" description="Basic residues" evidence="1">
    <location>
        <begin position="120"/>
        <end position="129"/>
    </location>
</feature>
<feature type="non-terminal residue" evidence="2">
    <location>
        <position position="129"/>
    </location>
</feature>
<sequence>RGPGALVRAARGAGDGAVAGGRRHRPPVRRGQRRREPDPPLRPDRPPARLPEGHRPRDVDDGPRRRRARPAPARRGDPRRGLRAPGAPALDGGAAGAPGRRGLRRRPALAVDGEPAPGGHRPHRGARGL</sequence>
<gene>
    <name evidence="2" type="ORF">AVDCRST_MAG35-518</name>
</gene>
<organism evidence="2">
    <name type="scientific">uncultured Quadrisphaera sp</name>
    <dbReference type="NCBI Taxonomy" id="904978"/>
    <lineage>
        <taxon>Bacteria</taxon>
        <taxon>Bacillati</taxon>
        <taxon>Actinomycetota</taxon>
        <taxon>Actinomycetes</taxon>
        <taxon>Kineosporiales</taxon>
        <taxon>Kineosporiaceae</taxon>
        <taxon>Quadrisphaera</taxon>
        <taxon>environmental samples</taxon>
    </lineage>
</organism>
<protein>
    <submittedName>
        <fullName evidence="2">Probable (3R)-hydroxyacyl-CoA dehydratase HtdX</fullName>
    </submittedName>
</protein>
<dbReference type="AlphaFoldDB" id="A0A6J4NTR8"/>
<evidence type="ECO:0000256" key="1">
    <source>
        <dbReference type="SAM" id="MobiDB-lite"/>
    </source>
</evidence>
<dbReference type="EMBL" id="CADCUY010000109">
    <property type="protein sequence ID" value="CAA9393406.1"/>
    <property type="molecule type" value="Genomic_DNA"/>
</dbReference>
<feature type="compositionally biased region" description="Basic residues" evidence="1">
    <location>
        <begin position="21"/>
        <end position="33"/>
    </location>
</feature>
<reference evidence="2" key="1">
    <citation type="submission" date="2020-02" db="EMBL/GenBank/DDBJ databases">
        <authorList>
            <person name="Meier V. D."/>
        </authorList>
    </citation>
    <scope>NUCLEOTIDE SEQUENCE</scope>
    <source>
        <strain evidence="2">AVDCRST_MAG35</strain>
    </source>
</reference>
<feature type="region of interest" description="Disordered" evidence="1">
    <location>
        <begin position="1"/>
        <end position="129"/>
    </location>
</feature>
<evidence type="ECO:0000313" key="2">
    <source>
        <dbReference type="EMBL" id="CAA9393406.1"/>
    </source>
</evidence>
<name>A0A6J4NTR8_9ACTN</name>
<accession>A0A6J4NTR8</accession>
<feature type="compositionally biased region" description="Low complexity" evidence="1">
    <location>
        <begin position="1"/>
        <end position="12"/>
    </location>
</feature>